<reference evidence="5 6" key="1">
    <citation type="journal article" date="2018" name="Cell">
        <title>The Chara Genome: Secondary Complexity and Implications for Plant Terrestrialization.</title>
        <authorList>
            <person name="Nishiyama T."/>
            <person name="Sakayama H."/>
            <person name="Vries J.D."/>
            <person name="Buschmann H."/>
            <person name="Saint-Marcoux D."/>
            <person name="Ullrich K.K."/>
            <person name="Haas F.B."/>
            <person name="Vanderstraeten L."/>
            <person name="Becker D."/>
            <person name="Lang D."/>
            <person name="Vosolsobe S."/>
            <person name="Rombauts S."/>
            <person name="Wilhelmsson P.K.I."/>
            <person name="Janitza P."/>
            <person name="Kern R."/>
            <person name="Heyl A."/>
            <person name="Rumpler F."/>
            <person name="Villalobos L.I.A.C."/>
            <person name="Clay J.M."/>
            <person name="Skokan R."/>
            <person name="Toyoda A."/>
            <person name="Suzuki Y."/>
            <person name="Kagoshima H."/>
            <person name="Schijlen E."/>
            <person name="Tajeshwar N."/>
            <person name="Catarino B."/>
            <person name="Hetherington A.J."/>
            <person name="Saltykova A."/>
            <person name="Bonnot C."/>
            <person name="Breuninger H."/>
            <person name="Symeonidi A."/>
            <person name="Radhakrishnan G.V."/>
            <person name="Van Nieuwerburgh F."/>
            <person name="Deforce D."/>
            <person name="Chang C."/>
            <person name="Karol K.G."/>
            <person name="Hedrich R."/>
            <person name="Ulvskov P."/>
            <person name="Glockner G."/>
            <person name="Delwiche C.F."/>
            <person name="Petrasek J."/>
            <person name="Van de Peer Y."/>
            <person name="Friml J."/>
            <person name="Beilby M."/>
            <person name="Dolan L."/>
            <person name="Kohara Y."/>
            <person name="Sugano S."/>
            <person name="Fujiyama A."/>
            <person name="Delaux P.-M."/>
            <person name="Quint M."/>
            <person name="TheiBen G."/>
            <person name="Hagemann M."/>
            <person name="Harholt J."/>
            <person name="Dunand C."/>
            <person name="Zachgo S."/>
            <person name="Langdale J."/>
            <person name="Maumus F."/>
            <person name="Straeten D.V.D."/>
            <person name="Gould S.B."/>
            <person name="Rensing S.A."/>
        </authorList>
    </citation>
    <scope>NUCLEOTIDE SEQUENCE [LARGE SCALE GENOMIC DNA]</scope>
    <source>
        <strain evidence="5 6">S276</strain>
    </source>
</reference>
<dbReference type="InterPro" id="IPR043129">
    <property type="entry name" value="ATPase_NBD"/>
</dbReference>
<dbReference type="InterPro" id="IPR013126">
    <property type="entry name" value="Hsp_70_fam"/>
</dbReference>
<dbReference type="SUPFAM" id="SSF100920">
    <property type="entry name" value="Heat shock protein 70kD (HSP70), peptide-binding domain"/>
    <property type="match status" value="1"/>
</dbReference>
<comment type="subcellular location">
    <subcellularLocation>
        <location evidence="1">Endoplasmic reticulum lumen</location>
    </subcellularLocation>
</comment>
<organism evidence="5 6">
    <name type="scientific">Chara braunii</name>
    <name type="common">Braun's stonewort</name>
    <dbReference type="NCBI Taxonomy" id="69332"/>
    <lineage>
        <taxon>Eukaryota</taxon>
        <taxon>Viridiplantae</taxon>
        <taxon>Streptophyta</taxon>
        <taxon>Charophyceae</taxon>
        <taxon>Charales</taxon>
        <taxon>Characeae</taxon>
        <taxon>Chara</taxon>
    </lineage>
</organism>
<dbReference type="FunFam" id="3.90.640.10:FF:000003">
    <property type="entry name" value="Molecular chaperone DnaK"/>
    <property type="match status" value="1"/>
</dbReference>
<dbReference type="PRINTS" id="PR00301">
    <property type="entry name" value="HEATSHOCK70"/>
</dbReference>
<evidence type="ECO:0000256" key="3">
    <source>
        <dbReference type="ARBA" id="ARBA00022840"/>
    </source>
</evidence>
<dbReference type="FunFam" id="3.30.30.30:FF:000005">
    <property type="entry name" value="Heat shock protein ssb1"/>
    <property type="match status" value="1"/>
</dbReference>
<gene>
    <name evidence="5" type="ORF">CBR_g40677</name>
</gene>
<dbReference type="GO" id="GO:0005524">
    <property type="term" value="F:ATP binding"/>
    <property type="evidence" value="ECO:0007669"/>
    <property type="project" value="UniProtKB-KW"/>
</dbReference>
<dbReference type="InterPro" id="IPR029047">
    <property type="entry name" value="HSP70_peptide-bd_sf"/>
</dbReference>
<dbReference type="EMBL" id="BFEA01000538">
    <property type="protein sequence ID" value="GBG85866.1"/>
    <property type="molecule type" value="Genomic_DNA"/>
</dbReference>
<dbReference type="Gramene" id="GBG85866">
    <property type="protein sequence ID" value="GBG85866"/>
    <property type="gene ID" value="CBR_g40677"/>
</dbReference>
<keyword evidence="6" id="KW-1185">Reference proteome</keyword>
<comment type="caution">
    <text evidence="5">The sequence shown here is derived from an EMBL/GenBank/DDBJ whole genome shotgun (WGS) entry which is preliminary data.</text>
</comment>
<dbReference type="Gene3D" id="2.60.34.10">
    <property type="entry name" value="Substrate Binding Domain Of DNAk, Chain A, domain 1"/>
    <property type="match status" value="1"/>
</dbReference>
<evidence type="ECO:0000313" key="6">
    <source>
        <dbReference type="Proteomes" id="UP000265515"/>
    </source>
</evidence>
<dbReference type="STRING" id="69332.A0A388LU68"/>
<sequence length="614" mass="68523">MASKPVIGIDLGTFFCCVALYQNGTVETVPNAQGLHTTPSYVAFNEKQHFVGQAAVRIGMRFPKQCVYEVKRLIGRSFLHPMVQMYKAMWPFEVVAGERDMAVVRFDKVPREFGKNSFGPAEISSFLLKNMKSIAEKLADGDIEDAVITVPAHFSDSQREATREAGRLAGLNVLQLMNEPTAAAVAYVYEKKINTESVGKNIMVFYLGGGTLDVSIITLDSGSLLVREVKGDSDLGGADFGSNLIRYVAEKHRLKTGCNVLGEENEKIFPRLREAIVTAKHTLSTQDEADIELYSNDVDLNQSILRSEFERVNEELFQKCMATVERALRGAKMTSQDISEVILAGGSTRIKRVHELLQQFFGRAPLSVVHPDEVVAHGAAVQAAFLSKLVIGKHKPKVPVCNVNPKSIGVMRSPGEMSVLIPKNSPLPAKGELEVECLYDYQEAIEFQLYQGERALCRDNQFLGAFMLTGFKPVPADGKPAAKLVVTVDKDGIIHATAETIANSYEPRKREEKDIIGRFSKDGADATVDDVGDWRAAERADEERRAEFKARRELLYLAWELRDKRFEKMSKPEISRVIEELEWLQSEESYASKRTYEDKTKKLRAIQARFGGRL</sequence>
<dbReference type="SUPFAM" id="SSF53067">
    <property type="entry name" value="Actin-like ATPase domain"/>
    <property type="match status" value="2"/>
</dbReference>
<proteinExistence type="inferred from homology"/>
<evidence type="ECO:0000256" key="2">
    <source>
        <dbReference type="ARBA" id="ARBA00022741"/>
    </source>
</evidence>
<accession>A0A388LU68</accession>
<dbReference type="Gene3D" id="3.30.420.40">
    <property type="match status" value="2"/>
</dbReference>
<dbReference type="PANTHER" id="PTHR19375">
    <property type="entry name" value="HEAT SHOCK PROTEIN 70KDA"/>
    <property type="match status" value="1"/>
</dbReference>
<keyword evidence="2 4" id="KW-0547">Nucleotide-binding</keyword>
<dbReference type="GO" id="GO:0140662">
    <property type="term" value="F:ATP-dependent protein folding chaperone"/>
    <property type="evidence" value="ECO:0007669"/>
    <property type="project" value="InterPro"/>
</dbReference>
<dbReference type="Proteomes" id="UP000265515">
    <property type="component" value="Unassembled WGS sequence"/>
</dbReference>
<evidence type="ECO:0000313" key="5">
    <source>
        <dbReference type="EMBL" id="GBG85866.1"/>
    </source>
</evidence>
<keyword evidence="3 4" id="KW-0067">ATP-binding</keyword>
<dbReference type="AlphaFoldDB" id="A0A388LU68"/>
<dbReference type="GO" id="GO:0005788">
    <property type="term" value="C:endoplasmic reticulum lumen"/>
    <property type="evidence" value="ECO:0007669"/>
    <property type="project" value="UniProtKB-SubCell"/>
</dbReference>
<dbReference type="Gene3D" id="3.90.640.10">
    <property type="entry name" value="Actin, Chain A, domain 4"/>
    <property type="match status" value="1"/>
</dbReference>
<comment type="similarity">
    <text evidence="4">Belongs to the heat shock protein 70 family.</text>
</comment>
<dbReference type="Gene3D" id="3.30.30.30">
    <property type="match status" value="1"/>
</dbReference>
<dbReference type="CDD" id="cd24028">
    <property type="entry name" value="ASKHA_NBD_HSP70_HSPA1-like"/>
    <property type="match status" value="1"/>
</dbReference>
<protein>
    <submittedName>
        <fullName evidence="5">Uncharacterized protein</fullName>
    </submittedName>
</protein>
<name>A0A388LU68_CHABU</name>
<dbReference type="Pfam" id="PF00012">
    <property type="entry name" value="HSP70"/>
    <property type="match status" value="1"/>
</dbReference>
<evidence type="ECO:0000256" key="1">
    <source>
        <dbReference type="ARBA" id="ARBA00004319"/>
    </source>
</evidence>
<evidence type="ECO:0000256" key="4">
    <source>
        <dbReference type="RuleBase" id="RU003322"/>
    </source>
</evidence>